<dbReference type="AlphaFoldDB" id="A0A7S2C9Q2"/>
<accession>A0A7S2C9Q2</accession>
<evidence type="ECO:0000313" key="2">
    <source>
        <dbReference type="EMBL" id="CAD9419628.1"/>
    </source>
</evidence>
<feature type="compositionally biased region" description="Basic and acidic residues" evidence="1">
    <location>
        <begin position="98"/>
        <end position="107"/>
    </location>
</feature>
<dbReference type="EMBL" id="HBGS01026103">
    <property type="protein sequence ID" value="CAD9419628.1"/>
    <property type="molecule type" value="Transcribed_RNA"/>
</dbReference>
<protein>
    <recommendedName>
        <fullName evidence="3">Type 1 phosphatases regulator</fullName>
    </recommendedName>
</protein>
<proteinExistence type="predicted"/>
<reference evidence="2" key="1">
    <citation type="submission" date="2021-01" db="EMBL/GenBank/DDBJ databases">
        <authorList>
            <person name="Corre E."/>
            <person name="Pelletier E."/>
            <person name="Niang G."/>
            <person name="Scheremetjew M."/>
            <person name="Finn R."/>
            <person name="Kale V."/>
            <person name="Holt S."/>
            <person name="Cochrane G."/>
            <person name="Meng A."/>
            <person name="Brown T."/>
            <person name="Cohen L."/>
        </authorList>
    </citation>
    <scope>NUCLEOTIDE SEQUENCE</scope>
    <source>
        <strain evidence="2">CCMP1381</strain>
    </source>
</reference>
<gene>
    <name evidence="2" type="ORF">DSPE1174_LOCUS13255</name>
</gene>
<dbReference type="GO" id="GO:0008157">
    <property type="term" value="F:protein phosphatase 1 binding"/>
    <property type="evidence" value="ECO:0007669"/>
    <property type="project" value="TreeGrafter"/>
</dbReference>
<sequence>MAQETSVVVVTTAESKTSDHILTLQRKPAAAKPRISWSSDVLDNENMNKKSSKRCCIYHKPREFGQNGSSDSDSDWEGFSDNEPEQGQVDGAAQPKTSETRRSPYHP</sequence>
<organism evidence="2">
    <name type="scientific">Octactis speculum</name>
    <dbReference type="NCBI Taxonomy" id="3111310"/>
    <lineage>
        <taxon>Eukaryota</taxon>
        <taxon>Sar</taxon>
        <taxon>Stramenopiles</taxon>
        <taxon>Ochrophyta</taxon>
        <taxon>Dictyochophyceae</taxon>
        <taxon>Dictyochales</taxon>
        <taxon>Dictyochaceae</taxon>
        <taxon>Octactis</taxon>
    </lineage>
</organism>
<feature type="region of interest" description="Disordered" evidence="1">
    <location>
        <begin position="59"/>
        <end position="107"/>
    </location>
</feature>
<evidence type="ECO:0008006" key="3">
    <source>
        <dbReference type="Google" id="ProtNLM"/>
    </source>
</evidence>
<dbReference type="Pfam" id="PF07491">
    <property type="entry name" value="PPI_Ypi1"/>
    <property type="match status" value="1"/>
</dbReference>
<evidence type="ECO:0000256" key="1">
    <source>
        <dbReference type="SAM" id="MobiDB-lite"/>
    </source>
</evidence>
<dbReference type="GO" id="GO:0005634">
    <property type="term" value="C:nucleus"/>
    <property type="evidence" value="ECO:0007669"/>
    <property type="project" value="TreeGrafter"/>
</dbReference>
<dbReference type="PANTHER" id="PTHR20835">
    <property type="entry name" value="E3 UBIQUITIN-PROTEIN LIGASE PPP1R11-RELATED"/>
    <property type="match status" value="1"/>
</dbReference>
<name>A0A7S2C9Q2_9STRA</name>
<dbReference type="InterPro" id="IPR011107">
    <property type="entry name" value="PPI_Ypi1"/>
</dbReference>
<dbReference type="GO" id="GO:0004865">
    <property type="term" value="F:protein serine/threonine phosphatase inhibitor activity"/>
    <property type="evidence" value="ECO:0007669"/>
    <property type="project" value="InterPro"/>
</dbReference>
<feature type="compositionally biased region" description="Acidic residues" evidence="1">
    <location>
        <begin position="72"/>
        <end position="84"/>
    </location>
</feature>
<dbReference type="PANTHER" id="PTHR20835:SF0">
    <property type="entry name" value="E3 UBIQUITIN-PROTEIN LIGASE PPP1R11"/>
    <property type="match status" value="1"/>
</dbReference>